<feature type="domain" description="Transcription regulator PadR N-terminal" evidence="1">
    <location>
        <begin position="24"/>
        <end position="86"/>
    </location>
</feature>
<dbReference type="OrthoDB" id="56053at2157"/>
<dbReference type="RefSeq" id="WP_012035897.1">
    <property type="nucleotide sequence ID" value="NC_009464.1"/>
</dbReference>
<dbReference type="SUPFAM" id="SSF46785">
    <property type="entry name" value="Winged helix' DNA-binding domain"/>
    <property type="match status" value="1"/>
</dbReference>
<dbReference type="AlphaFoldDB" id="Q0W4N9"/>
<dbReference type="PANTHER" id="PTHR33169:SF14">
    <property type="entry name" value="TRANSCRIPTIONAL REGULATOR RV3488"/>
    <property type="match status" value="1"/>
</dbReference>
<dbReference type="Pfam" id="PF03551">
    <property type="entry name" value="PadR"/>
    <property type="match status" value="1"/>
</dbReference>
<name>Q0W4N9_METAR</name>
<dbReference type="EMBL" id="AM114193">
    <property type="protein sequence ID" value="CAJ36654.1"/>
    <property type="molecule type" value="Genomic_DNA"/>
</dbReference>
<dbReference type="InterPro" id="IPR052509">
    <property type="entry name" value="Metal_resp_DNA-bind_regulator"/>
</dbReference>
<dbReference type="eggNOG" id="arCOG00001">
    <property type="taxonomic scope" value="Archaea"/>
</dbReference>
<keyword evidence="3" id="KW-1185">Reference proteome</keyword>
<organism evidence="2 3">
    <name type="scientific">Methanocella arvoryzae (strain DSM 22066 / NBRC 105507 / MRE50)</name>
    <dbReference type="NCBI Taxonomy" id="351160"/>
    <lineage>
        <taxon>Archaea</taxon>
        <taxon>Methanobacteriati</taxon>
        <taxon>Methanobacteriota</taxon>
        <taxon>Stenosarchaea group</taxon>
        <taxon>Methanomicrobia</taxon>
        <taxon>Methanocellales</taxon>
        <taxon>Methanocellaceae</taxon>
        <taxon>Methanocella</taxon>
    </lineage>
</organism>
<proteinExistence type="predicted"/>
<evidence type="ECO:0000259" key="1">
    <source>
        <dbReference type="Pfam" id="PF03551"/>
    </source>
</evidence>
<sequence>MADIMDRFETEVKRGVIQVAVMCLLEKELYGYDIIKHLKDVGLAVEEGTLYPILRRLDDEKILTSRWETSGPRPRKYYVITENGRVIREKLLESLKSVTQALDTLESQMTAGDA</sequence>
<accession>Q0W4N9</accession>
<dbReference type="InterPro" id="IPR005149">
    <property type="entry name" value="Tscrpt_reg_PadR_N"/>
</dbReference>
<dbReference type="InterPro" id="IPR036388">
    <property type="entry name" value="WH-like_DNA-bd_sf"/>
</dbReference>
<protein>
    <submittedName>
        <fullName evidence="2">Transcription regulator (PadR-like family)</fullName>
    </submittedName>
</protein>
<dbReference type="InterPro" id="IPR036390">
    <property type="entry name" value="WH_DNA-bd_sf"/>
</dbReference>
<dbReference type="STRING" id="351160.RCIX1376"/>
<evidence type="ECO:0000313" key="2">
    <source>
        <dbReference type="EMBL" id="CAJ36654.1"/>
    </source>
</evidence>
<reference evidence="2 3" key="1">
    <citation type="journal article" date="2006" name="Science">
        <title>Genome of rice cluster I archaea -- the key methane producers in the rice rhizosphere.</title>
        <authorList>
            <person name="Erkel C."/>
            <person name="Kube M."/>
            <person name="Reinhardt R."/>
            <person name="Liesack W."/>
        </authorList>
    </citation>
    <scope>NUCLEOTIDE SEQUENCE [LARGE SCALE GENOMIC DNA]</scope>
    <source>
        <strain evidence="3">DSM 22066 / NBRC 105507 / MRE50</strain>
    </source>
</reference>
<evidence type="ECO:0000313" key="3">
    <source>
        <dbReference type="Proteomes" id="UP000000663"/>
    </source>
</evidence>
<dbReference type="GeneID" id="5144322"/>
<dbReference type="Proteomes" id="UP000000663">
    <property type="component" value="Chromosome"/>
</dbReference>
<dbReference type="Gene3D" id="1.10.10.10">
    <property type="entry name" value="Winged helix-like DNA-binding domain superfamily/Winged helix DNA-binding domain"/>
    <property type="match status" value="1"/>
</dbReference>
<dbReference type="KEGG" id="rci:RCIX1376"/>
<gene>
    <name evidence="2" type="ORF">RCIX1376</name>
</gene>
<dbReference type="PANTHER" id="PTHR33169">
    <property type="entry name" value="PADR-FAMILY TRANSCRIPTIONAL REGULATOR"/>
    <property type="match status" value="1"/>
</dbReference>